<dbReference type="PANTHER" id="PTHR45527">
    <property type="entry name" value="NONRIBOSOMAL PEPTIDE SYNTHETASE"/>
    <property type="match status" value="1"/>
</dbReference>
<feature type="compositionally biased region" description="Low complexity" evidence="3">
    <location>
        <begin position="383"/>
        <end position="412"/>
    </location>
</feature>
<dbReference type="OrthoDB" id="416786at2759"/>
<dbReference type="Gene3D" id="3.40.50.12780">
    <property type="entry name" value="N-terminal domain of ligase-like"/>
    <property type="match status" value="1"/>
</dbReference>
<feature type="compositionally biased region" description="Acidic residues" evidence="3">
    <location>
        <begin position="284"/>
        <end position="312"/>
    </location>
</feature>
<dbReference type="EMBL" id="NJET01000001">
    <property type="protein sequence ID" value="PHH67310.1"/>
    <property type="molecule type" value="Genomic_DNA"/>
</dbReference>
<feature type="region of interest" description="Disordered" evidence="3">
    <location>
        <begin position="383"/>
        <end position="451"/>
    </location>
</feature>
<keyword evidence="2" id="KW-0597">Phosphoprotein</keyword>
<evidence type="ECO:0000259" key="4">
    <source>
        <dbReference type="Pfam" id="PF00501"/>
    </source>
</evidence>
<dbReference type="InterPro" id="IPR000873">
    <property type="entry name" value="AMP-dep_synth/lig_dom"/>
</dbReference>
<dbReference type="Gene3D" id="2.30.38.10">
    <property type="entry name" value="Luciferase, Domain 3"/>
    <property type="match status" value="1"/>
</dbReference>
<dbReference type="PROSITE" id="PS00455">
    <property type="entry name" value="AMP_BINDING"/>
    <property type="match status" value="1"/>
</dbReference>
<dbReference type="GO" id="GO:0044550">
    <property type="term" value="P:secondary metabolite biosynthetic process"/>
    <property type="evidence" value="ECO:0007669"/>
    <property type="project" value="TreeGrafter"/>
</dbReference>
<feature type="region of interest" description="Disordered" evidence="3">
    <location>
        <begin position="283"/>
        <end position="332"/>
    </location>
</feature>
<evidence type="ECO:0000313" key="6">
    <source>
        <dbReference type="Proteomes" id="UP000226192"/>
    </source>
</evidence>
<reference evidence="5 6" key="1">
    <citation type="submission" date="2017-06" db="EMBL/GenBank/DDBJ databases">
        <title>Ant-infecting Ophiocordyceps genomes reveal a high diversity of potential behavioral manipulation genes and a possible major role for enterotoxins.</title>
        <authorList>
            <person name="De Bekker C."/>
            <person name="Evans H.C."/>
            <person name="Brachmann A."/>
            <person name="Hughes D.P."/>
        </authorList>
    </citation>
    <scope>NUCLEOTIDE SEQUENCE [LARGE SCALE GENOMIC DNA]</scope>
    <source>
        <strain evidence="5 6">Map64</strain>
    </source>
</reference>
<keyword evidence="1" id="KW-0596">Phosphopantetheine</keyword>
<evidence type="ECO:0000256" key="3">
    <source>
        <dbReference type="SAM" id="MobiDB-lite"/>
    </source>
</evidence>
<feature type="compositionally biased region" description="Low complexity" evidence="3">
    <location>
        <begin position="424"/>
        <end position="434"/>
    </location>
</feature>
<dbReference type="STRING" id="1399860.A0A2C5YIJ2"/>
<sequence length="503" mass="53441">MLHVDSICRGALQACLEGGRDGQHGAATSLGLCSPGDTVFIVFSSGSTGTPKGVITTHCGFCTAAAHLEPALCLTQESRVYDFAPYSFDVAVHNVLLMLMSGGCICVPPAECLICMVHHVAAHEGAVAAATIGRPVGCAAWILKIHGGQDDLVAFGHVGELAIEGPIASLDYVGGVKVKAWRRDAGFLVRGAEPQHAGRRGLLYTTGDLARYNADGSIIYVGRLTKQIKVHGQRVELGEVESQIRQSGAVGGLRHVVVVELVDVGGHGGSTKPRLCAFVQLDKDSDDDDEDSDDDDEDSDDDDDDSDDDEDKDEKRARRLLPEEDPLFTPTTPPQQLLTWLQHHLPTYMIASLFVHVSHICPTQNGKVVDVWPVNGLGAQGPTAAPPLTTLGPGAAPSTPAGSPALPAPTTGRRGQCRLGPGAGSPRPRQRPSSGPAPQPRRPARYPHEGLDWPPDAMYTSAVHFGNMNYLPQLRLGSDLVPLGWSQVVVTPLWTTVLALQRA</sequence>
<dbReference type="SUPFAM" id="SSF48371">
    <property type="entry name" value="ARM repeat"/>
    <property type="match status" value="1"/>
</dbReference>
<organism evidence="5 6">
    <name type="scientific">Ophiocordyceps australis</name>
    <dbReference type="NCBI Taxonomy" id="1399860"/>
    <lineage>
        <taxon>Eukaryota</taxon>
        <taxon>Fungi</taxon>
        <taxon>Dikarya</taxon>
        <taxon>Ascomycota</taxon>
        <taxon>Pezizomycotina</taxon>
        <taxon>Sordariomycetes</taxon>
        <taxon>Hypocreomycetidae</taxon>
        <taxon>Hypocreales</taxon>
        <taxon>Ophiocordycipitaceae</taxon>
        <taxon>Ophiocordyceps</taxon>
    </lineage>
</organism>
<protein>
    <recommendedName>
        <fullName evidence="4">AMP-dependent synthetase/ligase domain-containing protein</fullName>
    </recommendedName>
</protein>
<dbReference type="Proteomes" id="UP000226192">
    <property type="component" value="Unassembled WGS sequence"/>
</dbReference>
<dbReference type="InterPro" id="IPR020845">
    <property type="entry name" value="AMP-binding_CS"/>
</dbReference>
<dbReference type="GO" id="GO:0005737">
    <property type="term" value="C:cytoplasm"/>
    <property type="evidence" value="ECO:0007669"/>
    <property type="project" value="TreeGrafter"/>
</dbReference>
<name>A0A2C5YIJ2_9HYPO</name>
<comment type="caution">
    <text evidence="5">The sequence shown here is derived from an EMBL/GenBank/DDBJ whole genome shotgun (WGS) entry which is preliminary data.</text>
</comment>
<feature type="domain" description="AMP-dependent synthetase/ligase" evidence="4">
    <location>
        <begin position="33"/>
        <end position="110"/>
    </location>
</feature>
<accession>A0A2C5YIJ2</accession>
<dbReference type="AlphaFoldDB" id="A0A2C5YIJ2"/>
<proteinExistence type="predicted"/>
<feature type="compositionally biased region" description="Basic and acidic residues" evidence="3">
    <location>
        <begin position="313"/>
        <end position="322"/>
    </location>
</feature>
<evidence type="ECO:0000256" key="1">
    <source>
        <dbReference type="ARBA" id="ARBA00022450"/>
    </source>
</evidence>
<dbReference type="PANTHER" id="PTHR45527:SF1">
    <property type="entry name" value="FATTY ACID SYNTHASE"/>
    <property type="match status" value="1"/>
</dbReference>
<dbReference type="GO" id="GO:0031177">
    <property type="term" value="F:phosphopantetheine binding"/>
    <property type="evidence" value="ECO:0007669"/>
    <property type="project" value="TreeGrafter"/>
</dbReference>
<keyword evidence="6" id="KW-1185">Reference proteome</keyword>
<gene>
    <name evidence="5" type="ORF">CDD81_57</name>
</gene>
<dbReference type="Gene3D" id="3.30.300.30">
    <property type="match status" value="1"/>
</dbReference>
<dbReference type="SUPFAM" id="SSF56801">
    <property type="entry name" value="Acetyl-CoA synthetase-like"/>
    <property type="match status" value="1"/>
</dbReference>
<evidence type="ECO:0000256" key="2">
    <source>
        <dbReference type="ARBA" id="ARBA00022553"/>
    </source>
</evidence>
<dbReference type="InterPro" id="IPR045851">
    <property type="entry name" value="AMP-bd_C_sf"/>
</dbReference>
<dbReference type="InterPro" id="IPR016024">
    <property type="entry name" value="ARM-type_fold"/>
</dbReference>
<evidence type="ECO:0000313" key="5">
    <source>
        <dbReference type="EMBL" id="PHH67310.1"/>
    </source>
</evidence>
<dbReference type="GO" id="GO:0043041">
    <property type="term" value="P:amino acid activation for nonribosomal peptide biosynthetic process"/>
    <property type="evidence" value="ECO:0007669"/>
    <property type="project" value="TreeGrafter"/>
</dbReference>
<dbReference type="Pfam" id="PF00501">
    <property type="entry name" value="AMP-binding"/>
    <property type="match status" value="1"/>
</dbReference>
<dbReference type="InterPro" id="IPR042099">
    <property type="entry name" value="ANL_N_sf"/>
</dbReference>